<dbReference type="EMBL" id="MU394456">
    <property type="protein sequence ID" value="KAI6080307.1"/>
    <property type="molecule type" value="Genomic_DNA"/>
</dbReference>
<proteinExistence type="predicted"/>
<dbReference type="Proteomes" id="UP001497680">
    <property type="component" value="Unassembled WGS sequence"/>
</dbReference>
<evidence type="ECO:0000313" key="2">
    <source>
        <dbReference type="Proteomes" id="UP001497680"/>
    </source>
</evidence>
<evidence type="ECO:0000313" key="1">
    <source>
        <dbReference type="EMBL" id="KAI6080307.1"/>
    </source>
</evidence>
<sequence length="546" mass="61708">MLQLHTPNNTSCADTHLRIFNIAIDTAIMETPVTFPSFAIYLVCFAVPYALLVVCYRLYVHPLKQYPGPLLAKVTNFYALFHAAMTDLHRQTLLDHEKYGPVLRQGPNKLVFNSAKALQDIYHNNQVAKSRVYLASLKGPNTYNLFNVIDKNLHRERRQLVAPVINERSMQIFEPVMTEQVEIFIQLIRQSCRGDNASALNMTDKCKYLGMDIVGLLAFGYPLRLQTEETNRFIIDTLKISNYGLNLCMQQPFLANLHLEILLFLRAAIKRKSYLRTIEKMIRERVSQEKNAHHDFFSYVADGIKTSTGNTVWGSEIWTEAIFFLSAGGDTVSTAMSAIFFYLSRNEDCYRRLAAEIRSSFTDAIDICGSRLSSCRYLRACIDETLRMSPPLPGTLWREQMAGGKAGQGPLIVDGHVVPPGTQVGVNIYSLHHNEKYFPDPFKFRPERWLADQPGMADRKAFAPFLVGSRACAGKAMAYLEMSLVIAKTLWHFDFEKTSGRLGEVGGIKPPGGYRDGGDDEYLLRDITVSAHNGPYLAFKPRETLS</sequence>
<gene>
    <name evidence="1" type="ORF">F4821DRAFT_64449</name>
</gene>
<organism evidence="1 2">
    <name type="scientific">Hypoxylon rubiginosum</name>
    <dbReference type="NCBI Taxonomy" id="110542"/>
    <lineage>
        <taxon>Eukaryota</taxon>
        <taxon>Fungi</taxon>
        <taxon>Dikarya</taxon>
        <taxon>Ascomycota</taxon>
        <taxon>Pezizomycotina</taxon>
        <taxon>Sordariomycetes</taxon>
        <taxon>Xylariomycetidae</taxon>
        <taxon>Xylariales</taxon>
        <taxon>Hypoxylaceae</taxon>
        <taxon>Hypoxylon</taxon>
    </lineage>
</organism>
<name>A0ACC0CIZ3_9PEZI</name>
<reference evidence="1 2" key="1">
    <citation type="journal article" date="2022" name="New Phytol.">
        <title>Ecological generalism drives hyperdiversity of secondary metabolite gene clusters in xylarialean endophytes.</title>
        <authorList>
            <person name="Franco M.E.E."/>
            <person name="Wisecaver J.H."/>
            <person name="Arnold A.E."/>
            <person name="Ju Y.M."/>
            <person name="Slot J.C."/>
            <person name="Ahrendt S."/>
            <person name="Moore L.P."/>
            <person name="Eastman K.E."/>
            <person name="Scott K."/>
            <person name="Konkel Z."/>
            <person name="Mondo S.J."/>
            <person name="Kuo A."/>
            <person name="Hayes R.D."/>
            <person name="Haridas S."/>
            <person name="Andreopoulos B."/>
            <person name="Riley R."/>
            <person name="LaButti K."/>
            <person name="Pangilinan J."/>
            <person name="Lipzen A."/>
            <person name="Amirebrahimi M."/>
            <person name="Yan J."/>
            <person name="Adam C."/>
            <person name="Keymanesh K."/>
            <person name="Ng V."/>
            <person name="Louie K."/>
            <person name="Northen T."/>
            <person name="Drula E."/>
            <person name="Henrissat B."/>
            <person name="Hsieh H.M."/>
            <person name="Youens-Clark K."/>
            <person name="Lutzoni F."/>
            <person name="Miadlikowska J."/>
            <person name="Eastwood D.C."/>
            <person name="Hamelin R.C."/>
            <person name="Grigoriev I.V."/>
            <person name="U'Ren J.M."/>
        </authorList>
    </citation>
    <scope>NUCLEOTIDE SEQUENCE [LARGE SCALE GENOMIC DNA]</scope>
    <source>
        <strain evidence="1 2">ER1909</strain>
    </source>
</reference>
<keyword evidence="2" id="KW-1185">Reference proteome</keyword>
<comment type="caution">
    <text evidence="1">The sequence shown here is derived from an EMBL/GenBank/DDBJ whole genome shotgun (WGS) entry which is preliminary data.</text>
</comment>
<protein>
    <submittedName>
        <fullName evidence="1">Cytochrome P450</fullName>
    </submittedName>
</protein>
<accession>A0ACC0CIZ3</accession>